<comment type="subcellular location">
    <subcellularLocation>
        <location evidence="1 11">Cytoplasm</location>
    </subcellularLocation>
</comment>
<feature type="compositionally biased region" description="Basic and acidic residues" evidence="12">
    <location>
        <begin position="324"/>
        <end position="338"/>
    </location>
</feature>
<proteinExistence type="inferred from homology"/>
<dbReference type="InterPro" id="IPR005078">
    <property type="entry name" value="Peptidase_C54"/>
</dbReference>
<comment type="similarity">
    <text evidence="2 11">Belongs to the peptidase C54 family.</text>
</comment>
<keyword evidence="6 11" id="KW-0378">Hydrolase</keyword>
<comment type="function">
    <text evidence="11">Cysteine protease that plays a key role in autophagy by mediating both proteolytic activation and delipidation of ATG8 family proteins.</text>
</comment>
<dbReference type="InterPro" id="IPR046792">
    <property type="entry name" value="Peptidase_C54_cat"/>
</dbReference>
<dbReference type="EMBL" id="CASHTH010001102">
    <property type="protein sequence ID" value="CAI8011432.1"/>
    <property type="molecule type" value="Genomic_DNA"/>
</dbReference>
<reference evidence="14" key="1">
    <citation type="submission" date="2023-03" db="EMBL/GenBank/DDBJ databases">
        <authorList>
            <person name="Steffen K."/>
            <person name="Cardenas P."/>
        </authorList>
    </citation>
    <scope>NUCLEOTIDE SEQUENCE</scope>
</reference>
<feature type="non-terminal residue" evidence="14">
    <location>
        <position position="545"/>
    </location>
</feature>
<dbReference type="GO" id="GO:0019786">
    <property type="term" value="F:protein-phosphatidylethanolamide deconjugating activity"/>
    <property type="evidence" value="ECO:0007669"/>
    <property type="project" value="InterPro"/>
</dbReference>
<keyword evidence="4 11" id="KW-0963">Cytoplasm</keyword>
<dbReference type="Proteomes" id="UP001174909">
    <property type="component" value="Unassembled WGS sequence"/>
</dbReference>
<feature type="region of interest" description="Disordered" evidence="12">
    <location>
        <begin position="242"/>
        <end position="356"/>
    </location>
</feature>
<gene>
    <name evidence="14" type="ORF">GBAR_LOCUS7375</name>
</gene>
<dbReference type="GO" id="GO:0005737">
    <property type="term" value="C:cytoplasm"/>
    <property type="evidence" value="ECO:0007669"/>
    <property type="project" value="UniProtKB-SubCell"/>
</dbReference>
<keyword evidence="9 11" id="KW-0072">Autophagy</keyword>
<comment type="catalytic activity">
    <reaction evidence="10">
        <text>[protein]-C-terminal L-amino acid-glycyl-phosphatidylethanolamide + H2O = [protein]-C-terminal L-amino acid-glycine + a 1,2-diacyl-sn-glycero-3-phosphoethanolamine</text>
        <dbReference type="Rhea" id="RHEA:67548"/>
        <dbReference type="Rhea" id="RHEA-COMP:17323"/>
        <dbReference type="Rhea" id="RHEA-COMP:17324"/>
        <dbReference type="ChEBI" id="CHEBI:15377"/>
        <dbReference type="ChEBI" id="CHEBI:64612"/>
        <dbReference type="ChEBI" id="CHEBI:172940"/>
        <dbReference type="ChEBI" id="CHEBI:172941"/>
    </reaction>
    <physiologicalReaction direction="left-to-right" evidence="10">
        <dbReference type="Rhea" id="RHEA:67549"/>
    </physiologicalReaction>
</comment>
<protein>
    <recommendedName>
        <fullName evidence="11">Cysteine protease</fullName>
        <ecNumber evidence="11">3.4.22.-</ecNumber>
    </recommendedName>
</protein>
<feature type="compositionally biased region" description="Acidic residues" evidence="12">
    <location>
        <begin position="343"/>
        <end position="353"/>
    </location>
</feature>
<evidence type="ECO:0000256" key="8">
    <source>
        <dbReference type="ARBA" id="ARBA00022927"/>
    </source>
</evidence>
<dbReference type="PANTHER" id="PTHR22624">
    <property type="entry name" value="CYSTEINE PROTEASE ATG4"/>
    <property type="match status" value="1"/>
</dbReference>
<dbReference type="PANTHER" id="PTHR22624:SF49">
    <property type="entry name" value="CYSTEINE PROTEASE"/>
    <property type="match status" value="1"/>
</dbReference>
<dbReference type="InterPro" id="IPR038765">
    <property type="entry name" value="Papain-like_cys_pep_sf"/>
</dbReference>
<dbReference type="GO" id="GO:0000045">
    <property type="term" value="P:autophagosome assembly"/>
    <property type="evidence" value="ECO:0007669"/>
    <property type="project" value="TreeGrafter"/>
</dbReference>
<evidence type="ECO:0000256" key="3">
    <source>
        <dbReference type="ARBA" id="ARBA00022448"/>
    </source>
</evidence>
<keyword evidence="3" id="KW-0813">Transport</keyword>
<dbReference type="Pfam" id="PF03416">
    <property type="entry name" value="Peptidase_C54"/>
    <property type="match status" value="1"/>
</dbReference>
<sequence>GLLATKNGVLPNYSGWDAAVFIDACKLYRLGTVRLDSKKASMETLGYENVTPMDTGPPPLRGDVCVLGRRYSLPGEKAQLTRDVKSRLWFTYRKNFKPISGTSITCDQGWGCTLRCGQMVMGNALLFKHLGRDWKWSADGQHLMNPTYMRILRMFLDRKDSEYSLHMIAHQGADFGRPIGQWFGPNNVAQALKKLSTHDLWSKLAVHVALDMVVVMDDIKELCRQPHQTPREVPVELAEWEKRRSQTTPNVSLPPSLLDGPQGDAPESGGRSDEPLRRQPHTISGAEGTRHEVRRAGKKGLMNGTERPKRSPFQRLAGRRRGKKETFIRSADFDHVGQKDSSSSDEGDDDCVPDEVGRAKGSEFRSLLLFIPLRLGQDKFNMEYKEAVKACLSLPQSVGIIGGKPRHALYFIGHHGDNLLYLDPHTTQSAVSCSDTSGMVPDHSYHCSQPDRMNVGELDPSVALAFFCRDESDFHDLCRGLRESVLTKMKYMFELTEKRPPYWGPVERNPHNSIHEPFLLVNQAPPSPKYTCEEDSDGFEVIDYA</sequence>
<feature type="domain" description="Peptidase C54 catalytic" evidence="13">
    <location>
        <begin position="79"/>
        <end position="479"/>
    </location>
</feature>
<dbReference type="EC" id="3.4.22.-" evidence="11"/>
<evidence type="ECO:0000256" key="10">
    <source>
        <dbReference type="ARBA" id="ARBA00029362"/>
    </source>
</evidence>
<dbReference type="GO" id="GO:0035973">
    <property type="term" value="P:aggrephagy"/>
    <property type="evidence" value="ECO:0007669"/>
    <property type="project" value="TreeGrafter"/>
</dbReference>
<evidence type="ECO:0000313" key="15">
    <source>
        <dbReference type="Proteomes" id="UP001174909"/>
    </source>
</evidence>
<evidence type="ECO:0000256" key="5">
    <source>
        <dbReference type="ARBA" id="ARBA00022670"/>
    </source>
</evidence>
<dbReference type="GO" id="GO:0034727">
    <property type="term" value="P:piecemeal microautophagy of the nucleus"/>
    <property type="evidence" value="ECO:0007669"/>
    <property type="project" value="TreeGrafter"/>
</dbReference>
<keyword evidence="7" id="KW-0788">Thiol protease</keyword>
<dbReference type="SUPFAM" id="SSF54001">
    <property type="entry name" value="Cysteine proteinases"/>
    <property type="match status" value="1"/>
</dbReference>
<evidence type="ECO:0000256" key="7">
    <source>
        <dbReference type="ARBA" id="ARBA00022807"/>
    </source>
</evidence>
<dbReference type="GO" id="GO:0016485">
    <property type="term" value="P:protein processing"/>
    <property type="evidence" value="ECO:0007669"/>
    <property type="project" value="TreeGrafter"/>
</dbReference>
<name>A0AA35RJW1_GEOBA</name>
<evidence type="ECO:0000256" key="4">
    <source>
        <dbReference type="ARBA" id="ARBA00022490"/>
    </source>
</evidence>
<dbReference type="GO" id="GO:0004197">
    <property type="term" value="F:cysteine-type endopeptidase activity"/>
    <property type="evidence" value="ECO:0007669"/>
    <property type="project" value="TreeGrafter"/>
</dbReference>
<accession>A0AA35RJW1</accession>
<evidence type="ECO:0000256" key="6">
    <source>
        <dbReference type="ARBA" id="ARBA00022801"/>
    </source>
</evidence>
<dbReference type="AlphaFoldDB" id="A0AA35RJW1"/>
<organism evidence="14 15">
    <name type="scientific">Geodia barretti</name>
    <name type="common">Barrett's horny sponge</name>
    <dbReference type="NCBI Taxonomy" id="519541"/>
    <lineage>
        <taxon>Eukaryota</taxon>
        <taxon>Metazoa</taxon>
        <taxon>Porifera</taxon>
        <taxon>Demospongiae</taxon>
        <taxon>Heteroscleromorpha</taxon>
        <taxon>Tetractinellida</taxon>
        <taxon>Astrophorina</taxon>
        <taxon>Geodiidae</taxon>
        <taxon>Geodia</taxon>
    </lineage>
</organism>
<evidence type="ECO:0000256" key="9">
    <source>
        <dbReference type="ARBA" id="ARBA00023006"/>
    </source>
</evidence>
<keyword evidence="8 11" id="KW-0653">Protein transport</keyword>
<evidence type="ECO:0000256" key="11">
    <source>
        <dbReference type="RuleBase" id="RU363115"/>
    </source>
</evidence>
<keyword evidence="15" id="KW-1185">Reference proteome</keyword>
<keyword evidence="5 11" id="KW-0645">Protease</keyword>
<evidence type="ECO:0000256" key="1">
    <source>
        <dbReference type="ARBA" id="ARBA00004496"/>
    </source>
</evidence>
<dbReference type="GO" id="GO:0015031">
    <property type="term" value="P:protein transport"/>
    <property type="evidence" value="ECO:0007669"/>
    <property type="project" value="UniProtKB-KW"/>
</dbReference>
<evidence type="ECO:0000256" key="2">
    <source>
        <dbReference type="ARBA" id="ARBA00010958"/>
    </source>
</evidence>
<evidence type="ECO:0000313" key="14">
    <source>
        <dbReference type="EMBL" id="CAI8011432.1"/>
    </source>
</evidence>
<dbReference type="GO" id="GO:0000423">
    <property type="term" value="P:mitophagy"/>
    <property type="evidence" value="ECO:0007669"/>
    <property type="project" value="TreeGrafter"/>
</dbReference>
<comment type="caution">
    <text evidence="14">The sequence shown here is derived from an EMBL/GenBank/DDBJ whole genome shotgun (WGS) entry which is preliminary data.</text>
</comment>
<evidence type="ECO:0000259" key="13">
    <source>
        <dbReference type="Pfam" id="PF03416"/>
    </source>
</evidence>
<evidence type="ECO:0000256" key="12">
    <source>
        <dbReference type="SAM" id="MobiDB-lite"/>
    </source>
</evidence>